<dbReference type="PROSITE" id="PS50110">
    <property type="entry name" value="RESPONSE_REGULATORY"/>
    <property type="match status" value="2"/>
</dbReference>
<gene>
    <name evidence="10" type="ORF">HMI49_24585</name>
</gene>
<dbReference type="PRINTS" id="PR00344">
    <property type="entry name" value="BCTRLSENSOR"/>
</dbReference>
<feature type="modified residue" description="4-aspartylphosphate" evidence="7">
    <location>
        <position position="58"/>
    </location>
</feature>
<evidence type="ECO:0000313" key="11">
    <source>
        <dbReference type="Proteomes" id="UP000563426"/>
    </source>
</evidence>
<dbReference type="PANTHER" id="PTHR43547:SF2">
    <property type="entry name" value="HYBRID SIGNAL TRANSDUCTION HISTIDINE KINASE C"/>
    <property type="match status" value="1"/>
</dbReference>
<dbReference type="CDD" id="cd16922">
    <property type="entry name" value="HATPase_EvgS-ArcB-TorS-like"/>
    <property type="match status" value="1"/>
</dbReference>
<proteinExistence type="predicted"/>
<dbReference type="CDD" id="cd17580">
    <property type="entry name" value="REC_2_DhkD-like"/>
    <property type="match status" value="1"/>
</dbReference>
<feature type="domain" description="Response regulatory" evidence="9">
    <location>
        <begin position="9"/>
        <end position="126"/>
    </location>
</feature>
<evidence type="ECO:0000256" key="4">
    <source>
        <dbReference type="ARBA" id="ARBA00022679"/>
    </source>
</evidence>
<evidence type="ECO:0000256" key="7">
    <source>
        <dbReference type="PROSITE-ProRule" id="PRU00169"/>
    </source>
</evidence>
<dbReference type="AlphaFoldDB" id="A0A3A8HLP7"/>
<protein>
    <recommendedName>
        <fullName evidence="2">histidine kinase</fullName>
        <ecNumber evidence="2">2.7.13.3</ecNumber>
    </recommendedName>
</protein>
<dbReference type="Proteomes" id="UP000563426">
    <property type="component" value="Unassembled WGS sequence"/>
</dbReference>
<dbReference type="CDD" id="cd00082">
    <property type="entry name" value="HisKA"/>
    <property type="match status" value="1"/>
</dbReference>
<keyword evidence="5 10" id="KW-0418">Kinase</keyword>
<comment type="catalytic activity">
    <reaction evidence="1">
        <text>ATP + protein L-histidine = ADP + protein N-phospho-L-histidine.</text>
        <dbReference type="EC" id="2.7.13.3"/>
    </reaction>
</comment>
<dbReference type="InterPro" id="IPR036890">
    <property type="entry name" value="HATPase_C_sf"/>
</dbReference>
<dbReference type="Gene3D" id="3.40.50.2300">
    <property type="match status" value="2"/>
</dbReference>
<evidence type="ECO:0000313" key="10">
    <source>
        <dbReference type="EMBL" id="NOK36388.1"/>
    </source>
</evidence>
<dbReference type="SUPFAM" id="SSF55874">
    <property type="entry name" value="ATPase domain of HSP90 chaperone/DNA topoisomerase II/histidine kinase"/>
    <property type="match status" value="1"/>
</dbReference>
<dbReference type="SUPFAM" id="SSF52172">
    <property type="entry name" value="CheY-like"/>
    <property type="match status" value="2"/>
</dbReference>
<dbReference type="FunFam" id="3.30.565.10:FF:000010">
    <property type="entry name" value="Sensor histidine kinase RcsC"/>
    <property type="match status" value="1"/>
</dbReference>
<dbReference type="PANTHER" id="PTHR43547">
    <property type="entry name" value="TWO-COMPONENT HISTIDINE KINASE"/>
    <property type="match status" value="1"/>
</dbReference>
<dbReference type="PROSITE" id="PS50109">
    <property type="entry name" value="HIS_KIN"/>
    <property type="match status" value="1"/>
</dbReference>
<feature type="domain" description="Histidine kinase" evidence="8">
    <location>
        <begin position="155"/>
        <end position="376"/>
    </location>
</feature>
<dbReference type="RefSeq" id="WP_120529551.1">
    <property type="nucleotide sequence ID" value="NZ_JABFJV010000159.1"/>
</dbReference>
<dbReference type="InterPro" id="IPR003661">
    <property type="entry name" value="HisK_dim/P_dom"/>
</dbReference>
<evidence type="ECO:0000259" key="9">
    <source>
        <dbReference type="PROSITE" id="PS50110"/>
    </source>
</evidence>
<dbReference type="InterPro" id="IPR011006">
    <property type="entry name" value="CheY-like_superfamily"/>
</dbReference>
<accession>A0A3A8HLP7</accession>
<dbReference type="InterPro" id="IPR001789">
    <property type="entry name" value="Sig_transdc_resp-reg_receiver"/>
</dbReference>
<name>A0A3A8HLP7_9BACT</name>
<evidence type="ECO:0000256" key="2">
    <source>
        <dbReference type="ARBA" id="ARBA00012438"/>
    </source>
</evidence>
<reference evidence="10 11" key="1">
    <citation type="submission" date="2020-05" db="EMBL/GenBank/DDBJ databases">
        <authorList>
            <person name="Whitworth D."/>
        </authorList>
    </citation>
    <scope>NUCLEOTIDE SEQUENCE [LARGE SCALE GENOMIC DNA]</scope>
    <source>
        <strain evidence="10 11">AB043B</strain>
    </source>
</reference>
<keyword evidence="6" id="KW-0902">Two-component regulatory system</keyword>
<dbReference type="InterPro" id="IPR003594">
    <property type="entry name" value="HATPase_dom"/>
</dbReference>
<dbReference type="OrthoDB" id="9768069at2"/>
<keyword evidence="11" id="KW-1185">Reference proteome</keyword>
<dbReference type="SMART" id="SM00388">
    <property type="entry name" value="HisKA"/>
    <property type="match status" value="1"/>
</dbReference>
<keyword evidence="3 7" id="KW-0597">Phosphoprotein</keyword>
<dbReference type="EMBL" id="JABFJV010000159">
    <property type="protein sequence ID" value="NOK36388.1"/>
    <property type="molecule type" value="Genomic_DNA"/>
</dbReference>
<evidence type="ECO:0000256" key="5">
    <source>
        <dbReference type="ARBA" id="ARBA00022777"/>
    </source>
</evidence>
<feature type="domain" description="Response regulatory" evidence="9">
    <location>
        <begin position="397"/>
        <end position="511"/>
    </location>
</feature>
<dbReference type="InterPro" id="IPR036097">
    <property type="entry name" value="HisK_dim/P_sf"/>
</dbReference>
<dbReference type="Gene3D" id="1.10.287.130">
    <property type="match status" value="1"/>
</dbReference>
<dbReference type="InterPro" id="IPR004358">
    <property type="entry name" value="Sig_transdc_His_kin-like_C"/>
</dbReference>
<dbReference type="Pfam" id="PF00072">
    <property type="entry name" value="Response_reg"/>
    <property type="match status" value="2"/>
</dbReference>
<dbReference type="Gene3D" id="3.30.565.10">
    <property type="entry name" value="Histidine kinase-like ATPase, C-terminal domain"/>
    <property type="match status" value="1"/>
</dbReference>
<comment type="caution">
    <text evidence="10">The sequence shown here is derived from an EMBL/GenBank/DDBJ whole genome shotgun (WGS) entry which is preliminary data.</text>
</comment>
<organism evidence="10 11">
    <name type="scientific">Corallococcus exercitus</name>
    <dbReference type="NCBI Taxonomy" id="2316736"/>
    <lineage>
        <taxon>Bacteria</taxon>
        <taxon>Pseudomonadati</taxon>
        <taxon>Myxococcota</taxon>
        <taxon>Myxococcia</taxon>
        <taxon>Myxococcales</taxon>
        <taxon>Cystobacterineae</taxon>
        <taxon>Myxococcaceae</taxon>
        <taxon>Corallococcus</taxon>
    </lineage>
</organism>
<dbReference type="FunFam" id="1.10.287.130:FF:000001">
    <property type="entry name" value="Two-component sensor histidine kinase"/>
    <property type="match status" value="1"/>
</dbReference>
<keyword evidence="4" id="KW-0808">Transferase</keyword>
<dbReference type="EC" id="2.7.13.3" evidence="2"/>
<evidence type="ECO:0000256" key="3">
    <source>
        <dbReference type="ARBA" id="ARBA00022553"/>
    </source>
</evidence>
<dbReference type="Pfam" id="PF02518">
    <property type="entry name" value="HATPase_c"/>
    <property type="match status" value="1"/>
</dbReference>
<evidence type="ECO:0000256" key="1">
    <source>
        <dbReference type="ARBA" id="ARBA00000085"/>
    </source>
</evidence>
<dbReference type="SMART" id="SM00387">
    <property type="entry name" value="HATPase_c"/>
    <property type="match status" value="1"/>
</dbReference>
<feature type="modified residue" description="4-aspartylphosphate" evidence="7">
    <location>
        <position position="446"/>
    </location>
</feature>
<dbReference type="Pfam" id="PF00512">
    <property type="entry name" value="HisKA"/>
    <property type="match status" value="1"/>
</dbReference>
<dbReference type="SMART" id="SM00448">
    <property type="entry name" value="REC"/>
    <property type="match status" value="2"/>
</dbReference>
<dbReference type="InterPro" id="IPR005467">
    <property type="entry name" value="His_kinase_dom"/>
</dbReference>
<sequence>MAEQPRLATVLNVNDDEANRYLVNRILEMSGYHVLEAATGMAALILAEEHRPDVIVLDVKLPDISGYEVCARLRANAATAAIAVMHTSATFVTPDKKVQGLEGGADAYLTQPYEPSELIATVRSLLRLRHAEQQARLRTDQLIEMDRRKDEFLAMLAHELRNPLAAIMTSIGILERKGSTDPKEARMHGIIQRQTHHLARLVDDLLDVSRITRGKVELRKERLNLTASFQQLLDILRPRVESRGLTLEVHLPRTPLWLEGDATRLEQVFSNLVDNAAKYTDQGTVTVDLFQEGVDGDAQAVLRVKDTGIGISPEKLPAMFELFAQADTSLERSRGGLGIGLTLVRTLVRMHGGTVEATSGGPGQGSEFVVRLPLLPADQVPLVLGGANVLDTRRTRRILLVEDNSDARQSMRDLLELWGHQVAVARDGVQGVALALEHAPELALVDIGLPGLDGYQVAKALRARVGQNLRLVALSGYGDPDAYQQALKAGFDVHLTKPVRPADLDRVLSNL</sequence>
<evidence type="ECO:0000256" key="6">
    <source>
        <dbReference type="ARBA" id="ARBA00023012"/>
    </source>
</evidence>
<dbReference type="SUPFAM" id="SSF47384">
    <property type="entry name" value="Homodimeric domain of signal transducing histidine kinase"/>
    <property type="match status" value="1"/>
</dbReference>
<dbReference type="GO" id="GO:0000155">
    <property type="term" value="F:phosphorelay sensor kinase activity"/>
    <property type="evidence" value="ECO:0007669"/>
    <property type="project" value="InterPro"/>
</dbReference>
<evidence type="ECO:0000259" key="8">
    <source>
        <dbReference type="PROSITE" id="PS50109"/>
    </source>
</evidence>